<evidence type="ECO:0000313" key="3">
    <source>
        <dbReference type="Proteomes" id="UP000808337"/>
    </source>
</evidence>
<evidence type="ECO:0000259" key="1">
    <source>
        <dbReference type="Pfam" id="PF01797"/>
    </source>
</evidence>
<feature type="domain" description="Transposase IS200-like" evidence="1">
    <location>
        <begin position="39"/>
        <end position="99"/>
    </location>
</feature>
<dbReference type="GO" id="GO:0003677">
    <property type="term" value="F:DNA binding"/>
    <property type="evidence" value="ECO:0007669"/>
    <property type="project" value="InterPro"/>
</dbReference>
<dbReference type="GO" id="GO:0004803">
    <property type="term" value="F:transposase activity"/>
    <property type="evidence" value="ECO:0007669"/>
    <property type="project" value="InterPro"/>
</dbReference>
<dbReference type="GO" id="GO:0006313">
    <property type="term" value="P:DNA transposition"/>
    <property type="evidence" value="ECO:0007669"/>
    <property type="project" value="InterPro"/>
</dbReference>
<proteinExistence type="predicted"/>
<dbReference type="InterPro" id="IPR036515">
    <property type="entry name" value="Transposase_17_sf"/>
</dbReference>
<gene>
    <name evidence="2" type="ORF">IPP15_19390</name>
</gene>
<dbReference type="SUPFAM" id="SSF143422">
    <property type="entry name" value="Transposase IS200-like"/>
    <property type="match status" value="1"/>
</dbReference>
<organism evidence="2 3">
    <name type="scientific">Candidatus Opimibacter skivensis</name>
    <dbReference type="NCBI Taxonomy" id="2982028"/>
    <lineage>
        <taxon>Bacteria</taxon>
        <taxon>Pseudomonadati</taxon>
        <taxon>Bacteroidota</taxon>
        <taxon>Saprospiria</taxon>
        <taxon>Saprospirales</taxon>
        <taxon>Saprospiraceae</taxon>
        <taxon>Candidatus Opimibacter</taxon>
    </lineage>
</organism>
<accession>A0A9D7T1B6</accession>
<evidence type="ECO:0000313" key="2">
    <source>
        <dbReference type="EMBL" id="MBK9984499.1"/>
    </source>
</evidence>
<sequence>MCISKDRKWLIYNRKSLNTIELEPERIFDLIKKNLNKNLELTIEKTIQLIKGESSRWINKNNLLLENTDYSKFEWQDEYYGVSVSPKSIDTVREYIKNQEEHHKIKSFNEEYNEFMNEHGFQEFK</sequence>
<dbReference type="AlphaFoldDB" id="A0A9D7T1B6"/>
<name>A0A9D7T1B6_9BACT</name>
<dbReference type="Proteomes" id="UP000808337">
    <property type="component" value="Unassembled WGS sequence"/>
</dbReference>
<dbReference type="Gene3D" id="3.30.70.1290">
    <property type="entry name" value="Transposase IS200-like"/>
    <property type="match status" value="1"/>
</dbReference>
<dbReference type="InterPro" id="IPR002686">
    <property type="entry name" value="Transposase_17"/>
</dbReference>
<dbReference type="EMBL" id="JADKGY010000029">
    <property type="protein sequence ID" value="MBK9984499.1"/>
    <property type="molecule type" value="Genomic_DNA"/>
</dbReference>
<protein>
    <submittedName>
        <fullName evidence="2">Transposase</fullName>
    </submittedName>
</protein>
<dbReference type="Pfam" id="PF01797">
    <property type="entry name" value="Y1_Tnp"/>
    <property type="match status" value="1"/>
</dbReference>
<reference evidence="2 3" key="1">
    <citation type="submission" date="2020-10" db="EMBL/GenBank/DDBJ databases">
        <title>Connecting structure to function with the recovery of over 1000 high-quality activated sludge metagenome-assembled genomes encoding full-length rRNA genes using long-read sequencing.</title>
        <authorList>
            <person name="Singleton C.M."/>
            <person name="Petriglieri F."/>
            <person name="Kristensen J.M."/>
            <person name="Kirkegaard R.H."/>
            <person name="Michaelsen T.Y."/>
            <person name="Andersen M.H."/>
            <person name="Karst S.M."/>
            <person name="Dueholm M.S."/>
            <person name="Nielsen P.H."/>
            <person name="Albertsen M."/>
        </authorList>
    </citation>
    <scope>NUCLEOTIDE SEQUENCE [LARGE SCALE GENOMIC DNA]</scope>
    <source>
        <strain evidence="2">Ribe_18-Q3-R11-54_MAXAC.273</strain>
    </source>
</reference>
<comment type="caution">
    <text evidence="2">The sequence shown here is derived from an EMBL/GenBank/DDBJ whole genome shotgun (WGS) entry which is preliminary data.</text>
</comment>